<evidence type="ECO:0000313" key="3">
    <source>
        <dbReference type="Proteomes" id="UP000256970"/>
    </source>
</evidence>
<evidence type="ECO:0000313" key="1">
    <source>
        <dbReference type="EMBL" id="SZX64915.1"/>
    </source>
</evidence>
<proteinExistence type="predicted"/>
<dbReference type="EMBL" id="FNXT01001192">
    <property type="protein sequence ID" value="SZX73435.1"/>
    <property type="molecule type" value="Genomic_DNA"/>
</dbReference>
<gene>
    <name evidence="2" type="ORF">BQ4739_LOCUS13709</name>
    <name evidence="1" type="ORF">BQ4739_LOCUS5391</name>
</gene>
<name>A0A383W712_TETOB</name>
<dbReference type="Proteomes" id="UP000256970">
    <property type="component" value="Unassembled WGS sequence"/>
</dbReference>
<organism evidence="2 3">
    <name type="scientific">Tetradesmus obliquus</name>
    <name type="common">Green alga</name>
    <name type="synonym">Acutodesmus obliquus</name>
    <dbReference type="NCBI Taxonomy" id="3088"/>
    <lineage>
        <taxon>Eukaryota</taxon>
        <taxon>Viridiplantae</taxon>
        <taxon>Chlorophyta</taxon>
        <taxon>core chlorophytes</taxon>
        <taxon>Chlorophyceae</taxon>
        <taxon>CS clade</taxon>
        <taxon>Sphaeropleales</taxon>
        <taxon>Scenedesmaceae</taxon>
        <taxon>Tetradesmus</taxon>
    </lineage>
</organism>
<protein>
    <submittedName>
        <fullName evidence="2">Uncharacterized protein</fullName>
    </submittedName>
</protein>
<keyword evidence="3" id="KW-1185">Reference proteome</keyword>
<evidence type="ECO:0000313" key="2">
    <source>
        <dbReference type="EMBL" id="SZX73435.1"/>
    </source>
</evidence>
<dbReference type="AlphaFoldDB" id="A0A383W712"/>
<accession>A0A383W712</accession>
<sequence>MAKSLLRMPVHSDLAAVLVGFRARFTFAQVQEDIATAAAGSAYSVPALHIWIKAYRQHGLARPPDMPALVEALCCGDDLTEDVLGPDGWYASEDPTPAPRNEVLPQQLQDVLVLAVVMLRRPSCDTFDENLVKFDGHNCHFLNGPEESPLDSFAELMESSAARQISAHALHSLLKVAQKVGSQHENSMGMLLGLPAALQLSSASVAELLQAHVRHFSLSVWHLLALPAAQEIDTDTLVTMLQTAVAFGNTGMAATPAHTTWQLAGEQHEDDASASSSNSSGNGSAVLVGLLASGLPAASAAGVLLHASSRACFS</sequence>
<dbReference type="EMBL" id="FNXT01000505">
    <property type="protein sequence ID" value="SZX64915.1"/>
    <property type="molecule type" value="Genomic_DNA"/>
</dbReference>
<reference evidence="2 3" key="1">
    <citation type="submission" date="2016-10" db="EMBL/GenBank/DDBJ databases">
        <authorList>
            <person name="Cai Z."/>
        </authorList>
    </citation>
    <scope>NUCLEOTIDE SEQUENCE [LARGE SCALE GENOMIC DNA]</scope>
</reference>